<feature type="signal peptide" evidence="1">
    <location>
        <begin position="1"/>
        <end position="20"/>
    </location>
</feature>
<evidence type="ECO:0000256" key="1">
    <source>
        <dbReference type="SAM" id="SignalP"/>
    </source>
</evidence>
<dbReference type="EMBL" id="BMHT01000014">
    <property type="protein sequence ID" value="GGF28191.1"/>
    <property type="molecule type" value="Genomic_DNA"/>
</dbReference>
<protein>
    <submittedName>
        <fullName evidence="2">Uncharacterized protein</fullName>
    </submittedName>
</protein>
<reference evidence="3" key="1">
    <citation type="journal article" date="2019" name="Int. J. Syst. Evol. Microbiol.">
        <title>The Global Catalogue of Microorganisms (GCM) 10K type strain sequencing project: providing services to taxonomists for standard genome sequencing and annotation.</title>
        <authorList>
            <consortium name="The Broad Institute Genomics Platform"/>
            <consortium name="The Broad Institute Genome Sequencing Center for Infectious Disease"/>
            <person name="Wu L."/>
            <person name="Ma J."/>
        </authorList>
    </citation>
    <scope>NUCLEOTIDE SEQUENCE [LARGE SCALE GENOMIC DNA]</scope>
    <source>
        <strain evidence="3">CGMCC 1.15197</strain>
    </source>
</reference>
<evidence type="ECO:0000313" key="3">
    <source>
        <dbReference type="Proteomes" id="UP000632273"/>
    </source>
</evidence>
<accession>A0ABQ1UYI3</accession>
<comment type="caution">
    <text evidence="2">The sequence shown here is derived from an EMBL/GenBank/DDBJ whole genome shotgun (WGS) entry which is preliminary data.</text>
</comment>
<dbReference type="RefSeq" id="WP_188816345.1">
    <property type="nucleotide sequence ID" value="NZ_BMHT01000014.1"/>
</dbReference>
<evidence type="ECO:0000313" key="2">
    <source>
        <dbReference type="EMBL" id="GGF28191.1"/>
    </source>
</evidence>
<sequence length="109" mass="12161">MKQLLLLVFASILLALPTQAQLSATPSAAPLYGTASVVQGGTNYWYLALCDGITPNPQYRYLEENGQKRRFADEAAVLNYLYSLGWDVFPNGTRGDAADFRYLLKRRNP</sequence>
<name>A0ABQ1UYI3_9BACT</name>
<organism evidence="2 3">
    <name type="scientific">Hymenobacter cavernae</name>
    <dbReference type="NCBI Taxonomy" id="2044852"/>
    <lineage>
        <taxon>Bacteria</taxon>
        <taxon>Pseudomonadati</taxon>
        <taxon>Bacteroidota</taxon>
        <taxon>Cytophagia</taxon>
        <taxon>Cytophagales</taxon>
        <taxon>Hymenobacteraceae</taxon>
        <taxon>Hymenobacter</taxon>
    </lineage>
</organism>
<proteinExistence type="predicted"/>
<keyword evidence="3" id="KW-1185">Reference proteome</keyword>
<keyword evidence="1" id="KW-0732">Signal</keyword>
<dbReference type="Proteomes" id="UP000632273">
    <property type="component" value="Unassembled WGS sequence"/>
</dbReference>
<gene>
    <name evidence="2" type="ORF">GCM10011383_44930</name>
</gene>
<feature type="chain" id="PRO_5046337896" evidence="1">
    <location>
        <begin position="21"/>
        <end position="109"/>
    </location>
</feature>